<reference evidence="1" key="1">
    <citation type="journal article" date="2014" name="Int. J. Syst. Evol. Microbiol.">
        <title>Complete genome sequence of Corynebacterium casei LMG S-19264T (=DSM 44701T), isolated from a smear-ripened cheese.</title>
        <authorList>
            <consortium name="US DOE Joint Genome Institute (JGI-PGF)"/>
            <person name="Walter F."/>
            <person name="Albersmeier A."/>
            <person name="Kalinowski J."/>
            <person name="Ruckert C."/>
        </authorList>
    </citation>
    <scope>NUCLEOTIDE SEQUENCE</scope>
    <source>
        <strain evidence="1">KCTC 12344</strain>
    </source>
</reference>
<gene>
    <name evidence="2" type="ORF">E1742_14030</name>
    <name evidence="1" type="ORF">GCM10007388_35510</name>
</gene>
<organism evidence="1 4">
    <name type="scientific">Pseudoduganella plicata</name>
    <dbReference type="NCBI Taxonomy" id="321984"/>
    <lineage>
        <taxon>Bacteria</taxon>
        <taxon>Pseudomonadati</taxon>
        <taxon>Pseudomonadota</taxon>
        <taxon>Betaproteobacteria</taxon>
        <taxon>Burkholderiales</taxon>
        <taxon>Oxalobacteraceae</taxon>
        <taxon>Telluria group</taxon>
        <taxon>Pseudoduganella</taxon>
    </lineage>
</organism>
<evidence type="ECO:0000313" key="3">
    <source>
        <dbReference type="Proteomes" id="UP000294359"/>
    </source>
</evidence>
<dbReference type="RefSeq" id="WP_134385536.1">
    <property type="nucleotide sequence ID" value="NZ_BMWW01000006.1"/>
</dbReference>
<evidence type="ECO:0000313" key="2">
    <source>
        <dbReference type="EMBL" id="QBQ37168.1"/>
    </source>
</evidence>
<dbReference type="OrthoDB" id="9553333at2"/>
<reference evidence="1" key="3">
    <citation type="submission" date="2022-12" db="EMBL/GenBank/DDBJ databases">
        <authorList>
            <person name="Sun Q."/>
            <person name="Kim S."/>
        </authorList>
    </citation>
    <scope>NUCLEOTIDE SEQUENCE</scope>
    <source>
        <strain evidence="1">KCTC 12344</strain>
    </source>
</reference>
<reference evidence="2 3" key="2">
    <citation type="submission" date="2019-03" db="EMBL/GenBank/DDBJ databases">
        <title>Draft Genome Sequences of Six Type Strains of the Genus Massilia.</title>
        <authorList>
            <person name="Miess H."/>
            <person name="Frediansyhah A."/>
            <person name="Gross H."/>
        </authorList>
    </citation>
    <scope>NUCLEOTIDE SEQUENCE [LARGE SCALE GENOMIC DNA]</scope>
    <source>
        <strain evidence="2 3">DSM 17505</strain>
    </source>
</reference>
<evidence type="ECO:0008006" key="5">
    <source>
        <dbReference type="Google" id="ProtNLM"/>
    </source>
</evidence>
<dbReference type="EMBL" id="CP038026">
    <property type="protein sequence ID" value="QBQ37168.1"/>
    <property type="molecule type" value="Genomic_DNA"/>
</dbReference>
<dbReference type="AlphaFoldDB" id="A0A4V1ATX3"/>
<keyword evidence="3" id="KW-1185">Reference proteome</keyword>
<protein>
    <recommendedName>
        <fullName evidence="5">DUF115 domain-containing protein</fullName>
    </recommendedName>
</protein>
<evidence type="ECO:0000313" key="4">
    <source>
        <dbReference type="Proteomes" id="UP000619512"/>
    </source>
</evidence>
<dbReference type="Proteomes" id="UP000619512">
    <property type="component" value="Unassembled WGS sequence"/>
</dbReference>
<name>A0A4V1ATX3_9BURK</name>
<accession>A0A4V1ATX3</accession>
<dbReference type="EMBL" id="BMWW01000006">
    <property type="protein sequence ID" value="GGY98807.1"/>
    <property type="molecule type" value="Genomic_DNA"/>
</dbReference>
<proteinExistence type="predicted"/>
<evidence type="ECO:0000313" key="1">
    <source>
        <dbReference type="EMBL" id="GGY98807.1"/>
    </source>
</evidence>
<dbReference type="Proteomes" id="UP000294359">
    <property type="component" value="Chromosome"/>
</dbReference>
<sequence>MLAEARLQPVHDALLYLRSYVDDSAAAFGRFLDARILLVAGDYALIGAIKTLACLGVRRLSVLQLGDEWQAHELRDAFGELARWPDAALDIVTAATPDHTLVLQCGADAACPFEALVAALPDARHLAAFVSNGQLCVLHGADVALLPTRPSGAPVSPCDSLCAGATAAAICFDDLCGVRALAPRRYLHFGLDADVPMGSAGLYPLLPFAAGWAGVEDAIAVGARVAELVRTPLSPLCSPVERTQEGCYIKLYTLQAQLPGRSAPVTLVGAGMTHAECMAGALLQLVDAQRHWFCNTAPAERAAIGAYLARLDIAEQAIAPLRAAPPPQGTAPALTAREQYLSFCINTAYGRRVQWADTELATSAWARCTVMSAGDVAIYLPHEGQPEPGQREAGLLALYGALWSADGGVRDVILADHPLQVPAPEAA</sequence>